<name>A0A2P2N7C0_RHIMU</name>
<accession>A0A2P2N7C0</accession>
<proteinExistence type="predicted"/>
<sequence length="19" mass="2312">MIEFFITNFFKIQIYNDAG</sequence>
<dbReference type="EMBL" id="GGEC01057913">
    <property type="protein sequence ID" value="MBX38397.1"/>
    <property type="molecule type" value="Transcribed_RNA"/>
</dbReference>
<protein>
    <submittedName>
        <fullName evidence="1">Uncharacterized protein</fullName>
    </submittedName>
</protein>
<organism evidence="1">
    <name type="scientific">Rhizophora mucronata</name>
    <name type="common">Asiatic mangrove</name>
    <dbReference type="NCBI Taxonomy" id="61149"/>
    <lineage>
        <taxon>Eukaryota</taxon>
        <taxon>Viridiplantae</taxon>
        <taxon>Streptophyta</taxon>
        <taxon>Embryophyta</taxon>
        <taxon>Tracheophyta</taxon>
        <taxon>Spermatophyta</taxon>
        <taxon>Magnoliopsida</taxon>
        <taxon>eudicotyledons</taxon>
        <taxon>Gunneridae</taxon>
        <taxon>Pentapetalae</taxon>
        <taxon>rosids</taxon>
        <taxon>fabids</taxon>
        <taxon>Malpighiales</taxon>
        <taxon>Rhizophoraceae</taxon>
        <taxon>Rhizophora</taxon>
    </lineage>
</organism>
<dbReference type="AlphaFoldDB" id="A0A2P2N7C0"/>
<reference evidence="1" key="1">
    <citation type="submission" date="2018-02" db="EMBL/GenBank/DDBJ databases">
        <title>Rhizophora mucronata_Transcriptome.</title>
        <authorList>
            <person name="Meera S.P."/>
            <person name="Sreeshan A."/>
            <person name="Augustine A."/>
        </authorList>
    </citation>
    <scope>NUCLEOTIDE SEQUENCE</scope>
    <source>
        <tissue evidence="1">Leaf</tissue>
    </source>
</reference>
<evidence type="ECO:0000313" key="1">
    <source>
        <dbReference type="EMBL" id="MBX38397.1"/>
    </source>
</evidence>